<evidence type="ECO:0000256" key="2">
    <source>
        <dbReference type="ARBA" id="ARBA00022478"/>
    </source>
</evidence>
<keyword evidence="2 7" id="KW-0240">DNA-directed RNA polymerase</keyword>
<proteinExistence type="predicted"/>
<gene>
    <name evidence="7" type="ORF">IQ260_17900</name>
</gene>
<evidence type="ECO:0000313" key="7">
    <source>
        <dbReference type="EMBL" id="MBE9068525.1"/>
    </source>
</evidence>
<comment type="caution">
    <text evidence="7">The sequence shown here is derived from an EMBL/GenBank/DDBJ whole genome shotgun (WGS) entry which is preliminary data.</text>
</comment>
<dbReference type="EC" id="2.7.7.6" evidence="1"/>
<dbReference type="Gene3D" id="3.90.1100.10">
    <property type="match status" value="1"/>
</dbReference>
<keyword evidence="3" id="KW-0808">Transferase</keyword>
<feature type="domain" description="RNA polymerase beta subunit protrusion" evidence="6">
    <location>
        <begin position="16"/>
        <end position="110"/>
    </location>
</feature>
<keyword evidence="8" id="KW-1185">Reference proteome</keyword>
<dbReference type="Pfam" id="PF04563">
    <property type="entry name" value="RNA_pol_Rpb2_1"/>
    <property type="match status" value="1"/>
</dbReference>
<organism evidence="7 8">
    <name type="scientific">Leptolyngbya cf. ectocarpi LEGE 11479</name>
    <dbReference type="NCBI Taxonomy" id="1828722"/>
    <lineage>
        <taxon>Bacteria</taxon>
        <taxon>Bacillati</taxon>
        <taxon>Cyanobacteriota</taxon>
        <taxon>Cyanophyceae</taxon>
        <taxon>Leptolyngbyales</taxon>
        <taxon>Leptolyngbyaceae</taxon>
        <taxon>Leptolyngbya group</taxon>
        <taxon>Leptolyngbya</taxon>
    </lineage>
</organism>
<evidence type="ECO:0000256" key="4">
    <source>
        <dbReference type="ARBA" id="ARBA00022695"/>
    </source>
</evidence>
<protein>
    <recommendedName>
        <fullName evidence="1">DNA-directed RNA polymerase</fullName>
        <ecNumber evidence="1">2.7.7.6</ecNumber>
    </recommendedName>
</protein>
<evidence type="ECO:0000256" key="5">
    <source>
        <dbReference type="ARBA" id="ARBA00023163"/>
    </source>
</evidence>
<dbReference type="EMBL" id="JADEXP010000177">
    <property type="protein sequence ID" value="MBE9068525.1"/>
    <property type="molecule type" value="Genomic_DNA"/>
</dbReference>
<evidence type="ECO:0000259" key="6">
    <source>
        <dbReference type="Pfam" id="PF04563"/>
    </source>
</evidence>
<keyword evidence="5" id="KW-0804">Transcription</keyword>
<feature type="non-terminal residue" evidence="7">
    <location>
        <position position="155"/>
    </location>
</feature>
<dbReference type="SUPFAM" id="SSF64484">
    <property type="entry name" value="beta and beta-prime subunits of DNA dependent RNA-polymerase"/>
    <property type="match status" value="1"/>
</dbReference>
<dbReference type="AlphaFoldDB" id="A0A929F732"/>
<sequence length="155" mass="17988">MTDLTISQSSFVLPDLVEIQRSSFRWFLQEGLIEELESFSPITDYTGKLELHFLGKDYKLKSPKYMVDEAKRRDSTYSVQMYVPTRLINKETGEIKEQEVFIGDLPLMTDRGTFIINGAERVIVNQIVRSPGVYYKAETDKHGRRTYNANLIPNR</sequence>
<dbReference type="InterPro" id="IPR007644">
    <property type="entry name" value="RNA_pol_bsu_protrusion"/>
</dbReference>
<dbReference type="GO" id="GO:0006351">
    <property type="term" value="P:DNA-templated transcription"/>
    <property type="evidence" value="ECO:0007669"/>
    <property type="project" value="InterPro"/>
</dbReference>
<dbReference type="Proteomes" id="UP000615026">
    <property type="component" value="Unassembled WGS sequence"/>
</dbReference>
<evidence type="ECO:0000256" key="3">
    <source>
        <dbReference type="ARBA" id="ARBA00022679"/>
    </source>
</evidence>
<evidence type="ECO:0000256" key="1">
    <source>
        <dbReference type="ARBA" id="ARBA00012418"/>
    </source>
</evidence>
<accession>A0A929F732</accession>
<reference evidence="7" key="1">
    <citation type="submission" date="2020-10" db="EMBL/GenBank/DDBJ databases">
        <authorList>
            <person name="Castelo-Branco R."/>
            <person name="Eusebio N."/>
            <person name="Adriana R."/>
            <person name="Vieira A."/>
            <person name="Brugerolle De Fraissinette N."/>
            <person name="Rezende De Castro R."/>
            <person name="Schneider M.P."/>
            <person name="Vasconcelos V."/>
            <person name="Leao P.N."/>
        </authorList>
    </citation>
    <scope>NUCLEOTIDE SEQUENCE</scope>
    <source>
        <strain evidence="7">LEGE 11479</strain>
    </source>
</reference>
<dbReference type="GO" id="GO:0000428">
    <property type="term" value="C:DNA-directed RNA polymerase complex"/>
    <property type="evidence" value="ECO:0007669"/>
    <property type="project" value="UniProtKB-KW"/>
</dbReference>
<keyword evidence="4" id="KW-0548">Nucleotidyltransferase</keyword>
<name>A0A929F732_LEPEC</name>
<dbReference type="GO" id="GO:0003899">
    <property type="term" value="F:DNA-directed RNA polymerase activity"/>
    <property type="evidence" value="ECO:0007669"/>
    <property type="project" value="UniProtKB-EC"/>
</dbReference>
<dbReference type="GO" id="GO:0003677">
    <property type="term" value="F:DNA binding"/>
    <property type="evidence" value="ECO:0007669"/>
    <property type="project" value="InterPro"/>
</dbReference>
<evidence type="ECO:0000313" key="8">
    <source>
        <dbReference type="Proteomes" id="UP000615026"/>
    </source>
</evidence>